<keyword evidence="1 10" id="KW-0678">Repressor</keyword>
<comment type="function">
    <text evidence="10">Represses a number of genes involved in the response to DNA damage (SOS response), including recA and lexA. In the presence of single-stranded DNA, RecA interacts with LexA causing an autocatalytic cleavage which disrupts the DNA-binding part of LexA, leading to derepression of the SOS regulon and eventually DNA repair.</text>
</comment>
<reference evidence="14" key="1">
    <citation type="journal article" date="2013" name="Proc. Natl. Acad. Sci. U.S.A.">
        <title>Improving the coverage of the cyanobacterial phylum using diversity-driven genome sequencing.</title>
        <authorList>
            <person name="Shih P.M."/>
            <person name="Wu D."/>
            <person name="Latifi A."/>
            <person name="Axen S.D."/>
            <person name="Fewer D.P."/>
            <person name="Talla E."/>
            <person name="Calteau A."/>
            <person name="Cai F."/>
            <person name="Tandeau de Marsac N."/>
            <person name="Rippka R."/>
            <person name="Herdman M."/>
            <person name="Sivonen K."/>
            <person name="Coursin T."/>
            <person name="Laurent T."/>
            <person name="Goodwin L."/>
            <person name="Nolan M."/>
            <person name="Davenport K.W."/>
            <person name="Han C.S."/>
            <person name="Rubin E.M."/>
            <person name="Eisen J.A."/>
            <person name="Woyke T."/>
            <person name="Gugger M."/>
            <person name="Kerfeld C.A."/>
        </authorList>
    </citation>
    <scope>NUCLEOTIDE SEQUENCE [LARGE SCALE GENOMIC DNA]</scope>
    <source>
        <strain evidence="14">ATCC 29371 / PCC 7437</strain>
    </source>
</reference>
<evidence type="ECO:0000256" key="4">
    <source>
        <dbReference type="ARBA" id="ARBA00022801"/>
    </source>
</evidence>
<feature type="active site" description="For autocatalytic cleavage activity" evidence="10">
    <location>
        <position position="159"/>
    </location>
</feature>
<evidence type="ECO:0000256" key="9">
    <source>
        <dbReference type="ARBA" id="ARBA00023236"/>
    </source>
</evidence>
<dbReference type="InterPro" id="IPR036388">
    <property type="entry name" value="WH-like_DNA-bd_sf"/>
</dbReference>
<dbReference type="SUPFAM" id="SSF51306">
    <property type="entry name" value="LexA/Signal peptidase"/>
    <property type="match status" value="1"/>
</dbReference>
<evidence type="ECO:0000256" key="5">
    <source>
        <dbReference type="ARBA" id="ARBA00023015"/>
    </source>
</evidence>
<gene>
    <name evidence="10" type="primary">lexA</name>
    <name evidence="13" type="ordered locus">Sta7437_2884</name>
</gene>
<dbReference type="PATRIC" id="fig|111780.3.peg.3000"/>
<dbReference type="InterPro" id="IPR039418">
    <property type="entry name" value="LexA-like"/>
</dbReference>
<comment type="subunit">
    <text evidence="10">Homodimer.</text>
</comment>
<keyword evidence="9 10" id="KW-0742">SOS response</keyword>
<evidence type="ECO:0000259" key="12">
    <source>
        <dbReference type="Pfam" id="PF01726"/>
    </source>
</evidence>
<dbReference type="Pfam" id="PF01726">
    <property type="entry name" value="LexA_DNA_bind"/>
    <property type="match status" value="1"/>
</dbReference>
<dbReference type="Gene3D" id="1.10.10.10">
    <property type="entry name" value="Winged helix-like DNA-binding domain superfamily/Winged helix DNA-binding domain"/>
    <property type="match status" value="1"/>
</dbReference>
<dbReference type="KEGG" id="scs:Sta7437_2884"/>
<evidence type="ECO:0000313" key="13">
    <source>
        <dbReference type="EMBL" id="AFZ36404.1"/>
    </source>
</evidence>
<comment type="catalytic activity">
    <reaction evidence="10">
        <text>Hydrolysis of Ala-|-Gly bond in repressor LexA.</text>
        <dbReference type="EC" id="3.4.21.88"/>
    </reaction>
</comment>
<dbReference type="GO" id="GO:0006281">
    <property type="term" value="P:DNA repair"/>
    <property type="evidence" value="ECO:0007669"/>
    <property type="project" value="UniProtKB-UniRule"/>
</dbReference>
<dbReference type="GO" id="GO:0004252">
    <property type="term" value="F:serine-type endopeptidase activity"/>
    <property type="evidence" value="ECO:0007669"/>
    <property type="project" value="UniProtKB-UniRule"/>
</dbReference>
<keyword evidence="4 10" id="KW-0378">Hydrolase</keyword>
<sequence>MENLTPAQQELYDWLVDYIRTTQHAPSIRQMMKAMNLRSPAPIQSRLERLRNKGYIDWVDGQARTIRILNPPEKGLPILGAIAAGGLVEPFTEDQAKLDLSNLFERSDYYVLRVTGDSMIEDLITEGDLAIMREVPANEEVKNGEIVAARVAGYGTTLKRFYREKNQVTLKPSNVKYEPIKVEPNTVEVQGILVGVWRSVATAN</sequence>
<dbReference type="GO" id="GO:0003677">
    <property type="term" value="F:DNA binding"/>
    <property type="evidence" value="ECO:0007669"/>
    <property type="project" value="UniProtKB-UniRule"/>
</dbReference>
<evidence type="ECO:0000256" key="3">
    <source>
        <dbReference type="ARBA" id="ARBA00022763"/>
    </source>
</evidence>
<keyword evidence="14" id="KW-1185">Reference proteome</keyword>
<dbReference type="InterPro" id="IPR036286">
    <property type="entry name" value="LexA/Signal_pep-like_sf"/>
</dbReference>
<dbReference type="eggNOG" id="COG1974">
    <property type="taxonomic scope" value="Bacteria"/>
</dbReference>
<dbReference type="GO" id="GO:0006260">
    <property type="term" value="P:DNA replication"/>
    <property type="evidence" value="ECO:0007669"/>
    <property type="project" value="UniProtKB-UniRule"/>
</dbReference>
<dbReference type="SUPFAM" id="SSF46785">
    <property type="entry name" value="Winged helix' DNA-binding domain"/>
    <property type="match status" value="1"/>
</dbReference>
<keyword evidence="7 10" id="KW-0804">Transcription</keyword>
<keyword evidence="3 10" id="KW-0227">DNA damage</keyword>
<dbReference type="RefSeq" id="WP_015194071.1">
    <property type="nucleotide sequence ID" value="NC_019748.1"/>
</dbReference>
<keyword evidence="8 10" id="KW-0234">DNA repair</keyword>
<dbReference type="InterPro" id="IPR036390">
    <property type="entry name" value="WH_DNA-bd_sf"/>
</dbReference>
<dbReference type="InterPro" id="IPR006199">
    <property type="entry name" value="LexA_DNA-bd_dom"/>
</dbReference>
<dbReference type="STRING" id="111780.Sta7437_2884"/>
<organism evidence="13 14">
    <name type="scientific">Stanieria cyanosphaera (strain ATCC 29371 / PCC 7437)</name>
    <dbReference type="NCBI Taxonomy" id="111780"/>
    <lineage>
        <taxon>Bacteria</taxon>
        <taxon>Bacillati</taxon>
        <taxon>Cyanobacteriota</taxon>
        <taxon>Cyanophyceae</taxon>
        <taxon>Pleurocapsales</taxon>
        <taxon>Dermocarpellaceae</taxon>
        <taxon>Stanieria</taxon>
    </lineage>
</organism>
<dbReference type="GO" id="GO:0006508">
    <property type="term" value="P:proteolysis"/>
    <property type="evidence" value="ECO:0007669"/>
    <property type="project" value="InterPro"/>
</dbReference>
<dbReference type="OrthoDB" id="9802364at2"/>
<dbReference type="EMBL" id="CP003653">
    <property type="protein sequence ID" value="AFZ36404.1"/>
    <property type="molecule type" value="Genomic_DNA"/>
</dbReference>
<evidence type="ECO:0000256" key="6">
    <source>
        <dbReference type="ARBA" id="ARBA00023125"/>
    </source>
</evidence>
<feature type="DNA-binding region" description="H-T-H motif" evidence="10">
    <location>
        <begin position="28"/>
        <end position="48"/>
    </location>
</feature>
<protein>
    <recommendedName>
        <fullName evidence="10">LexA repressor</fullName>
        <ecNumber evidence="10">3.4.21.88</ecNumber>
    </recommendedName>
</protein>
<dbReference type="InterPro" id="IPR015927">
    <property type="entry name" value="Peptidase_S24_S26A/B/C"/>
</dbReference>
<evidence type="ECO:0000256" key="7">
    <source>
        <dbReference type="ARBA" id="ARBA00023163"/>
    </source>
</evidence>
<dbReference type="MEROPS" id="S24.001"/>
<dbReference type="HOGENOM" id="CLU_066192_45_2_3"/>
<dbReference type="PANTHER" id="PTHR33516">
    <property type="entry name" value="LEXA REPRESSOR"/>
    <property type="match status" value="1"/>
</dbReference>
<evidence type="ECO:0000256" key="2">
    <source>
        <dbReference type="ARBA" id="ARBA00022705"/>
    </source>
</evidence>
<dbReference type="NCBIfam" id="TIGR00498">
    <property type="entry name" value="lexA"/>
    <property type="match status" value="1"/>
</dbReference>
<evidence type="ECO:0000259" key="11">
    <source>
        <dbReference type="Pfam" id="PF00717"/>
    </source>
</evidence>
<dbReference type="AlphaFoldDB" id="K9XWF5"/>
<name>K9XWF5_STAC7</name>
<keyword evidence="10" id="KW-0068">Autocatalytic cleavage</keyword>
<dbReference type="GO" id="GO:0009432">
    <property type="term" value="P:SOS response"/>
    <property type="evidence" value="ECO:0007669"/>
    <property type="project" value="UniProtKB-UniRule"/>
</dbReference>
<comment type="similarity">
    <text evidence="10">Belongs to the peptidase S24 family.</text>
</comment>
<dbReference type="Pfam" id="PF00717">
    <property type="entry name" value="Peptidase_S24"/>
    <property type="match status" value="1"/>
</dbReference>
<dbReference type="PANTHER" id="PTHR33516:SF2">
    <property type="entry name" value="LEXA REPRESSOR-RELATED"/>
    <property type="match status" value="1"/>
</dbReference>
<dbReference type="HAMAP" id="MF_00015">
    <property type="entry name" value="LexA"/>
    <property type="match status" value="1"/>
</dbReference>
<feature type="active site" description="For autocatalytic cleavage activity" evidence="10">
    <location>
        <position position="118"/>
    </location>
</feature>
<dbReference type="GO" id="GO:0045892">
    <property type="term" value="P:negative regulation of DNA-templated transcription"/>
    <property type="evidence" value="ECO:0007669"/>
    <property type="project" value="UniProtKB-UniRule"/>
</dbReference>
<feature type="domain" description="Peptidase S24/S26A/S26B/S26C" evidence="11">
    <location>
        <begin position="77"/>
        <end position="194"/>
    </location>
</feature>
<evidence type="ECO:0000313" key="14">
    <source>
        <dbReference type="Proteomes" id="UP000010473"/>
    </source>
</evidence>
<dbReference type="Proteomes" id="UP000010473">
    <property type="component" value="Chromosome"/>
</dbReference>
<proteinExistence type="inferred from homology"/>
<feature type="site" description="Cleavage; by autolysis" evidence="10">
    <location>
        <begin position="84"/>
        <end position="85"/>
    </location>
</feature>
<accession>K9XWF5</accession>
<dbReference type="EC" id="3.4.21.88" evidence="10"/>
<keyword evidence="2 10" id="KW-0235">DNA replication</keyword>
<dbReference type="InterPro" id="IPR006200">
    <property type="entry name" value="LexA"/>
</dbReference>
<keyword evidence="5 10" id="KW-0805">Transcription regulation</keyword>
<dbReference type="InterPro" id="IPR050077">
    <property type="entry name" value="LexA_repressor"/>
</dbReference>
<keyword evidence="6 10" id="KW-0238">DNA-binding</keyword>
<feature type="domain" description="LexA repressor DNA-binding" evidence="12">
    <location>
        <begin position="1"/>
        <end position="65"/>
    </location>
</feature>
<dbReference type="Gene3D" id="2.10.109.10">
    <property type="entry name" value="Umud Fragment, subunit A"/>
    <property type="match status" value="1"/>
</dbReference>
<evidence type="ECO:0000256" key="1">
    <source>
        <dbReference type="ARBA" id="ARBA00022491"/>
    </source>
</evidence>
<dbReference type="CDD" id="cd06529">
    <property type="entry name" value="S24_LexA-like"/>
    <property type="match status" value="1"/>
</dbReference>
<evidence type="ECO:0000256" key="8">
    <source>
        <dbReference type="ARBA" id="ARBA00023204"/>
    </source>
</evidence>
<evidence type="ECO:0000256" key="10">
    <source>
        <dbReference type="HAMAP-Rule" id="MF_00015"/>
    </source>
</evidence>